<protein>
    <submittedName>
        <fullName evidence="1">Uncharacterized protein</fullName>
    </submittedName>
</protein>
<reference evidence="1 2" key="1">
    <citation type="journal article" date="2012" name="Genome Biol.">
        <title>Genome and low-iron response of an oceanic diatom adapted to chronic iron limitation.</title>
        <authorList>
            <person name="Lommer M."/>
            <person name="Specht M."/>
            <person name="Roy A.S."/>
            <person name="Kraemer L."/>
            <person name="Andreson R."/>
            <person name="Gutowska M.A."/>
            <person name="Wolf J."/>
            <person name="Bergner S.V."/>
            <person name="Schilhabel M.B."/>
            <person name="Klostermeier U.C."/>
            <person name="Beiko R.G."/>
            <person name="Rosenstiel P."/>
            <person name="Hippler M."/>
            <person name="Laroche J."/>
        </authorList>
    </citation>
    <scope>NUCLEOTIDE SEQUENCE [LARGE SCALE GENOMIC DNA]</scope>
    <source>
        <strain evidence="1 2">CCMP1005</strain>
    </source>
</reference>
<sequence length="240" mass="26243">MHSNADTLRVPSLSDVPYSLSGKMYLIPFAGTHTLADGSTQDGAFILARGLCYKITDLCFESGFIIVSQFFLKVSRRADSEPFEYTTKTSADGPNRDDGMCLVESIAEVFKGNVNGVPEEWCVMFEILECERLQRLRDLSAANTHDGCILQHKRRLPGACPLWKPVCAKCFIYVTGWTPTKVDVHAHVTGKDVTSAFLSSPPASGGFFPGEAHPDPVELMANDLSAGLGGRIEEARNLPR</sequence>
<evidence type="ECO:0000313" key="1">
    <source>
        <dbReference type="EMBL" id="EJK72660.1"/>
    </source>
</evidence>
<comment type="caution">
    <text evidence="1">The sequence shown here is derived from an EMBL/GenBank/DDBJ whole genome shotgun (WGS) entry which is preliminary data.</text>
</comment>
<accession>K0T4U3</accession>
<name>K0T4U3_THAOC</name>
<organism evidence="1 2">
    <name type="scientific">Thalassiosira oceanica</name>
    <name type="common">Marine diatom</name>
    <dbReference type="NCBI Taxonomy" id="159749"/>
    <lineage>
        <taxon>Eukaryota</taxon>
        <taxon>Sar</taxon>
        <taxon>Stramenopiles</taxon>
        <taxon>Ochrophyta</taxon>
        <taxon>Bacillariophyta</taxon>
        <taxon>Coscinodiscophyceae</taxon>
        <taxon>Thalassiosirophycidae</taxon>
        <taxon>Thalassiosirales</taxon>
        <taxon>Thalassiosiraceae</taxon>
        <taxon>Thalassiosira</taxon>
    </lineage>
</organism>
<dbReference type="AlphaFoldDB" id="K0T4U3"/>
<proteinExistence type="predicted"/>
<dbReference type="Proteomes" id="UP000266841">
    <property type="component" value="Unassembled WGS sequence"/>
</dbReference>
<gene>
    <name evidence="1" type="ORF">THAOC_05790</name>
</gene>
<dbReference type="EMBL" id="AGNL01005509">
    <property type="protein sequence ID" value="EJK72660.1"/>
    <property type="molecule type" value="Genomic_DNA"/>
</dbReference>
<keyword evidence="2" id="KW-1185">Reference proteome</keyword>
<evidence type="ECO:0000313" key="2">
    <source>
        <dbReference type="Proteomes" id="UP000266841"/>
    </source>
</evidence>